<reference evidence="6" key="1">
    <citation type="submission" date="2022-03" db="EMBL/GenBank/DDBJ databases">
        <title>Genomic Encyclopedia of Type Strains, Phase III (KMG-III): the genomes of soil and plant-associated and newly described type strains.</title>
        <authorList>
            <person name="Whitman W."/>
        </authorList>
    </citation>
    <scope>NUCLEOTIDE SEQUENCE</scope>
    <source>
        <strain evidence="6">ANL 6-2</strain>
    </source>
</reference>
<dbReference type="EMBL" id="JALJXV010000004">
    <property type="protein sequence ID" value="MCP1674874.1"/>
    <property type="molecule type" value="Genomic_DNA"/>
</dbReference>
<gene>
    <name evidence="6" type="ORF">J2T57_002012</name>
</gene>
<dbReference type="InterPro" id="IPR036271">
    <property type="entry name" value="Tet_transcr_reg_TetR-rel_C_sf"/>
</dbReference>
<dbReference type="InterPro" id="IPR009057">
    <property type="entry name" value="Homeodomain-like_sf"/>
</dbReference>
<keyword evidence="1" id="KW-0805">Transcription regulation</keyword>
<comment type="caution">
    <text evidence="6">The sequence shown here is derived from an EMBL/GenBank/DDBJ whole genome shotgun (WGS) entry which is preliminary data.</text>
</comment>
<dbReference type="AlphaFoldDB" id="A0AAE3G3B0"/>
<keyword evidence="7" id="KW-1185">Reference proteome</keyword>
<evidence type="ECO:0000313" key="7">
    <source>
        <dbReference type="Proteomes" id="UP001205843"/>
    </source>
</evidence>
<keyword evidence="3" id="KW-0804">Transcription</keyword>
<dbReference type="Pfam" id="PF00440">
    <property type="entry name" value="TetR_N"/>
    <property type="match status" value="1"/>
</dbReference>
<evidence type="ECO:0000313" key="6">
    <source>
        <dbReference type="EMBL" id="MCP1674874.1"/>
    </source>
</evidence>
<feature type="domain" description="HTH tetR-type" evidence="5">
    <location>
        <begin position="3"/>
        <end position="63"/>
    </location>
</feature>
<dbReference type="SUPFAM" id="SSF48498">
    <property type="entry name" value="Tetracyclin repressor-like, C-terminal domain"/>
    <property type="match status" value="1"/>
</dbReference>
<feature type="DNA-binding region" description="H-T-H motif" evidence="4">
    <location>
        <begin position="26"/>
        <end position="45"/>
    </location>
</feature>
<sequence length="207" mass="23029">MGKDTKQHLLEAGLDLLLRHGYNGLGIQDLLKATGTPRGSFYHYFTSKEDFALQVVDRYMEEVHAGLEACIHDAALPPLQRARRFFELSRDKYARDGHLGCMLGALGQELCTVSDVFAAKIDWCFSEVGRSIAIALEDARQCGDLPADTDPEEMATLLLNCWEGAALRSRLRRDSAPLDQMLDFYLAAAPRVSIAKTRNTRETIGPL</sequence>
<dbReference type="GO" id="GO:0003677">
    <property type="term" value="F:DNA binding"/>
    <property type="evidence" value="ECO:0007669"/>
    <property type="project" value="UniProtKB-UniRule"/>
</dbReference>
<dbReference type="InterPro" id="IPR001647">
    <property type="entry name" value="HTH_TetR"/>
</dbReference>
<evidence type="ECO:0000256" key="3">
    <source>
        <dbReference type="ARBA" id="ARBA00023163"/>
    </source>
</evidence>
<organism evidence="6 7">
    <name type="scientific">Natronocella acetinitrilica</name>
    <dbReference type="NCBI Taxonomy" id="414046"/>
    <lineage>
        <taxon>Bacteria</taxon>
        <taxon>Pseudomonadati</taxon>
        <taxon>Pseudomonadota</taxon>
        <taxon>Gammaproteobacteria</taxon>
        <taxon>Chromatiales</taxon>
        <taxon>Ectothiorhodospiraceae</taxon>
        <taxon>Natronocella</taxon>
    </lineage>
</organism>
<protein>
    <submittedName>
        <fullName evidence="6">TetR/AcrR family transcriptional repressor of nem operon</fullName>
    </submittedName>
</protein>
<dbReference type="Gene3D" id="1.10.357.10">
    <property type="entry name" value="Tetracycline Repressor, domain 2"/>
    <property type="match status" value="1"/>
</dbReference>
<evidence type="ECO:0000259" key="5">
    <source>
        <dbReference type="PROSITE" id="PS50977"/>
    </source>
</evidence>
<dbReference type="SUPFAM" id="SSF46689">
    <property type="entry name" value="Homeodomain-like"/>
    <property type="match status" value="1"/>
</dbReference>
<dbReference type="PANTHER" id="PTHR47506">
    <property type="entry name" value="TRANSCRIPTIONAL REGULATORY PROTEIN"/>
    <property type="match status" value="1"/>
</dbReference>
<proteinExistence type="predicted"/>
<dbReference type="InterPro" id="IPR011075">
    <property type="entry name" value="TetR_C"/>
</dbReference>
<dbReference type="RefSeq" id="WP_253477407.1">
    <property type="nucleotide sequence ID" value="NZ_JALJXV010000004.1"/>
</dbReference>
<name>A0AAE3G3B0_9GAMM</name>
<dbReference type="PRINTS" id="PR00455">
    <property type="entry name" value="HTHTETR"/>
</dbReference>
<dbReference type="PROSITE" id="PS50977">
    <property type="entry name" value="HTH_TETR_2"/>
    <property type="match status" value="1"/>
</dbReference>
<evidence type="ECO:0000256" key="4">
    <source>
        <dbReference type="PROSITE-ProRule" id="PRU00335"/>
    </source>
</evidence>
<keyword evidence="2 4" id="KW-0238">DNA-binding</keyword>
<dbReference type="Pfam" id="PF16925">
    <property type="entry name" value="TetR_C_13"/>
    <property type="match status" value="1"/>
</dbReference>
<evidence type="ECO:0000256" key="2">
    <source>
        <dbReference type="ARBA" id="ARBA00023125"/>
    </source>
</evidence>
<dbReference type="PANTHER" id="PTHR47506:SF6">
    <property type="entry name" value="HTH-TYPE TRANSCRIPTIONAL REPRESSOR NEMR"/>
    <property type="match status" value="1"/>
</dbReference>
<accession>A0AAE3G3B0</accession>
<dbReference type="Proteomes" id="UP001205843">
    <property type="component" value="Unassembled WGS sequence"/>
</dbReference>
<evidence type="ECO:0000256" key="1">
    <source>
        <dbReference type="ARBA" id="ARBA00023015"/>
    </source>
</evidence>